<dbReference type="GO" id="GO:0010484">
    <property type="term" value="F:histone H3 acetyltransferase activity"/>
    <property type="evidence" value="ECO:0007669"/>
    <property type="project" value="TreeGrafter"/>
</dbReference>
<sequence length="439" mass="50584">MSLEEGKLSSDVVVKQEYSGSENTEKTPAAAQPQAQAKPAQEQTRTENLQRIQQRKLKIYKLPKTQKMAKLSMYSACQKCRCTGWKTQEENRHRDVESNYCPKFTEECRNPSCKHPLESHISHLTDITDEQLNELLGAIVDIENLFISMHREVDEETRKVYNYLFHLLRQCILSRQQAVIRGPLGDPPFEVPSISKAVSNFLFLKYNHLGQAEFQMMTEVAKTFLNCLNFWSFESPSVRCKELSHEDASTYKINYTRWLVFCHVPAFCNSLTHFETTQVFGRTLLKAVFKYVCYQLKLKMQADKDRMPVERRSMLVQLPKFLDALKLELLNEDSPIWDANFKPPVALLLQRKRERENNNTLHGHGANTSGKKSNNEPSSSKKYKKSDPDGEDVSDDVILKAIKRINESNYANKTELVAPEIAPRDEGKNRILLTIAFIN</sequence>
<dbReference type="GO" id="GO:0005634">
    <property type="term" value="C:nucleus"/>
    <property type="evidence" value="ECO:0007669"/>
    <property type="project" value="InterPro"/>
</dbReference>
<evidence type="ECO:0000313" key="3">
    <source>
        <dbReference type="EMBL" id="KAJ6647262.1"/>
    </source>
</evidence>
<evidence type="ECO:0000313" key="4">
    <source>
        <dbReference type="Proteomes" id="UP001151699"/>
    </source>
</evidence>
<evidence type="ECO:0000256" key="1">
    <source>
        <dbReference type="SAM" id="MobiDB-lite"/>
    </source>
</evidence>
<evidence type="ECO:0000259" key="2">
    <source>
        <dbReference type="Pfam" id="PF06466"/>
    </source>
</evidence>
<accession>A0A9Q0NC62</accession>
<gene>
    <name evidence="3" type="primary">kat2a_1</name>
    <name evidence="3" type="ORF">Bhyg_02484</name>
</gene>
<keyword evidence="4" id="KW-1185">Reference proteome</keyword>
<dbReference type="InterPro" id="IPR009464">
    <property type="entry name" value="PCAF_N"/>
</dbReference>
<dbReference type="Proteomes" id="UP001151699">
    <property type="component" value="Chromosome A"/>
</dbReference>
<feature type="compositionally biased region" description="Low complexity" evidence="1">
    <location>
        <begin position="369"/>
        <end position="380"/>
    </location>
</feature>
<feature type="compositionally biased region" description="Low complexity" evidence="1">
    <location>
        <begin position="26"/>
        <end position="43"/>
    </location>
</feature>
<dbReference type="PANTHER" id="PTHR45750">
    <property type="entry name" value="GH11602P"/>
    <property type="match status" value="1"/>
</dbReference>
<feature type="region of interest" description="Disordered" evidence="1">
    <location>
        <begin position="1"/>
        <end position="49"/>
    </location>
</feature>
<reference evidence="3" key="1">
    <citation type="submission" date="2022-07" db="EMBL/GenBank/DDBJ databases">
        <authorList>
            <person name="Trinca V."/>
            <person name="Uliana J.V.C."/>
            <person name="Torres T.T."/>
            <person name="Ward R.J."/>
            <person name="Monesi N."/>
        </authorList>
    </citation>
    <scope>NUCLEOTIDE SEQUENCE</scope>
    <source>
        <strain evidence="3">HSMRA1968</strain>
        <tissue evidence="3">Whole embryos</tissue>
    </source>
</reference>
<proteinExistence type="predicted"/>
<dbReference type="PANTHER" id="PTHR45750:SF3">
    <property type="entry name" value="HISTONE ACETYLTRANSFERASE"/>
    <property type="match status" value="1"/>
</dbReference>
<organism evidence="3 4">
    <name type="scientific">Pseudolycoriella hygida</name>
    <dbReference type="NCBI Taxonomy" id="35572"/>
    <lineage>
        <taxon>Eukaryota</taxon>
        <taxon>Metazoa</taxon>
        <taxon>Ecdysozoa</taxon>
        <taxon>Arthropoda</taxon>
        <taxon>Hexapoda</taxon>
        <taxon>Insecta</taxon>
        <taxon>Pterygota</taxon>
        <taxon>Neoptera</taxon>
        <taxon>Endopterygota</taxon>
        <taxon>Diptera</taxon>
        <taxon>Nematocera</taxon>
        <taxon>Sciaroidea</taxon>
        <taxon>Sciaridae</taxon>
        <taxon>Pseudolycoriella</taxon>
    </lineage>
</organism>
<feature type="domain" description="PCAF N-terminal" evidence="2">
    <location>
        <begin position="51"/>
        <end position="297"/>
    </location>
</feature>
<protein>
    <submittedName>
        <fullName evidence="3">Histone acetyltransferase KAT2A</fullName>
    </submittedName>
</protein>
<dbReference type="EMBL" id="WJQU01000001">
    <property type="protein sequence ID" value="KAJ6647262.1"/>
    <property type="molecule type" value="Genomic_DNA"/>
</dbReference>
<dbReference type="InterPro" id="IPR037800">
    <property type="entry name" value="GCN5"/>
</dbReference>
<feature type="region of interest" description="Disordered" evidence="1">
    <location>
        <begin position="358"/>
        <end position="392"/>
    </location>
</feature>
<dbReference type="AlphaFoldDB" id="A0A9Q0NC62"/>
<dbReference type="GO" id="GO:0045944">
    <property type="term" value="P:positive regulation of transcription by RNA polymerase II"/>
    <property type="evidence" value="ECO:0007669"/>
    <property type="project" value="TreeGrafter"/>
</dbReference>
<name>A0A9Q0NC62_9DIPT</name>
<dbReference type="OrthoDB" id="1937912at2759"/>
<dbReference type="Pfam" id="PF06466">
    <property type="entry name" value="PCAF_N"/>
    <property type="match status" value="1"/>
</dbReference>
<comment type="caution">
    <text evidence="3">The sequence shown here is derived from an EMBL/GenBank/DDBJ whole genome shotgun (WGS) entry which is preliminary data.</text>
</comment>
<dbReference type="GO" id="GO:0140672">
    <property type="term" value="C:ATAC complex"/>
    <property type="evidence" value="ECO:0007669"/>
    <property type="project" value="TreeGrafter"/>
</dbReference>